<gene>
    <name evidence="1" type="ORF">SVUK_LOCUS19783</name>
</gene>
<dbReference type="Proteomes" id="UP000270094">
    <property type="component" value="Unassembled WGS sequence"/>
</dbReference>
<proteinExistence type="predicted"/>
<dbReference type="AlphaFoldDB" id="A0A3P7LQW4"/>
<keyword evidence="2" id="KW-1185">Reference proteome</keyword>
<protein>
    <submittedName>
        <fullName evidence="1">Uncharacterized protein</fullName>
    </submittedName>
</protein>
<dbReference type="EMBL" id="UYYB01133220">
    <property type="protein sequence ID" value="VDM84785.1"/>
    <property type="molecule type" value="Genomic_DNA"/>
</dbReference>
<sequence length="35" mass="3887">MSLQCLTRQLSNRVKGITLVSGSSHMEQKPKRGTN</sequence>
<reference evidence="1 2" key="1">
    <citation type="submission" date="2018-11" db="EMBL/GenBank/DDBJ databases">
        <authorList>
            <consortium name="Pathogen Informatics"/>
        </authorList>
    </citation>
    <scope>NUCLEOTIDE SEQUENCE [LARGE SCALE GENOMIC DNA]</scope>
</reference>
<evidence type="ECO:0000313" key="1">
    <source>
        <dbReference type="EMBL" id="VDM84785.1"/>
    </source>
</evidence>
<accession>A0A3P7LQW4</accession>
<evidence type="ECO:0000313" key="2">
    <source>
        <dbReference type="Proteomes" id="UP000270094"/>
    </source>
</evidence>
<name>A0A3P7LQW4_STRVU</name>
<organism evidence="1 2">
    <name type="scientific">Strongylus vulgaris</name>
    <name type="common">Blood worm</name>
    <dbReference type="NCBI Taxonomy" id="40348"/>
    <lineage>
        <taxon>Eukaryota</taxon>
        <taxon>Metazoa</taxon>
        <taxon>Ecdysozoa</taxon>
        <taxon>Nematoda</taxon>
        <taxon>Chromadorea</taxon>
        <taxon>Rhabditida</taxon>
        <taxon>Rhabditina</taxon>
        <taxon>Rhabditomorpha</taxon>
        <taxon>Strongyloidea</taxon>
        <taxon>Strongylidae</taxon>
        <taxon>Strongylus</taxon>
    </lineage>
</organism>